<organism evidence="2 3">
    <name type="scientific">Oryza meyeriana var. granulata</name>
    <dbReference type="NCBI Taxonomy" id="110450"/>
    <lineage>
        <taxon>Eukaryota</taxon>
        <taxon>Viridiplantae</taxon>
        <taxon>Streptophyta</taxon>
        <taxon>Embryophyta</taxon>
        <taxon>Tracheophyta</taxon>
        <taxon>Spermatophyta</taxon>
        <taxon>Magnoliopsida</taxon>
        <taxon>Liliopsida</taxon>
        <taxon>Poales</taxon>
        <taxon>Poaceae</taxon>
        <taxon>BOP clade</taxon>
        <taxon>Oryzoideae</taxon>
        <taxon>Oryzeae</taxon>
        <taxon>Oryzinae</taxon>
        <taxon>Oryza</taxon>
        <taxon>Oryza meyeriana</taxon>
    </lineage>
</organism>
<dbReference type="EMBL" id="SPHZ02000006">
    <property type="protein sequence ID" value="KAF0914759.1"/>
    <property type="molecule type" value="Genomic_DNA"/>
</dbReference>
<sequence length="83" mass="9307">MAKEKACSNKNSSKGWPQAIANDAARHPRQAPGAHPSVLLRLTSSLWLVRAAVTCRRWLHIITHRNFLVAIDRSPHPVVGHYH</sequence>
<dbReference type="AlphaFoldDB" id="A0A6G1DQM0"/>
<name>A0A6G1DQM0_9ORYZ</name>
<accession>A0A6G1DQM0</accession>
<feature type="region of interest" description="Disordered" evidence="1">
    <location>
        <begin position="1"/>
        <end position="33"/>
    </location>
</feature>
<comment type="caution">
    <text evidence="2">The sequence shown here is derived from an EMBL/GenBank/DDBJ whole genome shotgun (WGS) entry which is preliminary data.</text>
</comment>
<reference evidence="2 3" key="1">
    <citation type="submission" date="2019-11" db="EMBL/GenBank/DDBJ databases">
        <title>Whole genome sequence of Oryza granulata.</title>
        <authorList>
            <person name="Li W."/>
        </authorList>
    </citation>
    <scope>NUCLEOTIDE SEQUENCE [LARGE SCALE GENOMIC DNA]</scope>
    <source>
        <strain evidence="3">cv. Menghai</strain>
        <tissue evidence="2">Leaf</tissue>
    </source>
</reference>
<protein>
    <recommendedName>
        <fullName evidence="4">F-box domain-containing protein</fullName>
    </recommendedName>
</protein>
<gene>
    <name evidence="2" type="ORF">E2562_031368</name>
</gene>
<evidence type="ECO:0000313" key="2">
    <source>
        <dbReference type="EMBL" id="KAF0914759.1"/>
    </source>
</evidence>
<evidence type="ECO:0000313" key="3">
    <source>
        <dbReference type="Proteomes" id="UP000479710"/>
    </source>
</evidence>
<dbReference type="Proteomes" id="UP000479710">
    <property type="component" value="Unassembled WGS sequence"/>
</dbReference>
<evidence type="ECO:0000256" key="1">
    <source>
        <dbReference type="SAM" id="MobiDB-lite"/>
    </source>
</evidence>
<keyword evidence="3" id="KW-1185">Reference proteome</keyword>
<evidence type="ECO:0008006" key="4">
    <source>
        <dbReference type="Google" id="ProtNLM"/>
    </source>
</evidence>
<proteinExistence type="predicted"/>